<dbReference type="InterPro" id="IPR000595">
    <property type="entry name" value="cNMP-bd_dom"/>
</dbReference>
<dbReference type="SMART" id="SM00100">
    <property type="entry name" value="cNMP"/>
    <property type="match status" value="1"/>
</dbReference>
<sequence length="186" mass="20929">MDHFSEAEHNLLRACELLKGLSDKNFNTFLSLSQRAAYSKNETLLEEGKHSDYLYIVISGGVDLYKSTGTNQYLIGSLTTGQSIGEMRVIKNRPCSLTVTTSVPTVVLCILLSKLRHLEYNQCYESILDSIIDILSFRLTYTNDLAVKGSANKKKSWKRYFFPAMVMATMTLLLSEVGVAVYYLLT</sequence>
<keyword evidence="4" id="KW-1185">Reference proteome</keyword>
<dbReference type="RefSeq" id="WP_400186314.1">
    <property type="nucleotide sequence ID" value="NZ_JBGORX010000001.1"/>
</dbReference>
<keyword evidence="1" id="KW-0812">Transmembrane</keyword>
<gene>
    <name evidence="3" type="ORF">ACD661_03420</name>
</gene>
<dbReference type="PANTHER" id="PTHR24567:SF77">
    <property type="entry name" value="NUCLEOSIDE-RESPONSIVE TRANSCRIPTIONAL ACTIVATOR OF NUCLEOSIDE UTILIZATION DEOR"/>
    <property type="match status" value="1"/>
</dbReference>
<evidence type="ECO:0000256" key="1">
    <source>
        <dbReference type="SAM" id="Phobius"/>
    </source>
</evidence>
<name>A0ABW8D4I2_9GAMM</name>
<feature type="domain" description="Cyclic nucleotide-binding" evidence="2">
    <location>
        <begin position="17"/>
        <end position="118"/>
    </location>
</feature>
<evidence type="ECO:0000313" key="4">
    <source>
        <dbReference type="Proteomes" id="UP001615550"/>
    </source>
</evidence>
<evidence type="ECO:0000313" key="3">
    <source>
        <dbReference type="EMBL" id="MFJ1267605.1"/>
    </source>
</evidence>
<dbReference type="InterPro" id="IPR050397">
    <property type="entry name" value="Env_Response_Regulators"/>
</dbReference>
<comment type="caution">
    <text evidence="3">The sequence shown here is derived from an EMBL/GenBank/DDBJ whole genome shotgun (WGS) entry which is preliminary data.</text>
</comment>
<keyword evidence="1" id="KW-0472">Membrane</keyword>
<dbReference type="PANTHER" id="PTHR24567">
    <property type="entry name" value="CRP FAMILY TRANSCRIPTIONAL REGULATORY PROTEIN"/>
    <property type="match status" value="1"/>
</dbReference>
<accession>A0ABW8D4I2</accession>
<keyword evidence="1" id="KW-1133">Transmembrane helix</keyword>
<evidence type="ECO:0000259" key="2">
    <source>
        <dbReference type="PROSITE" id="PS50042"/>
    </source>
</evidence>
<dbReference type="CDD" id="cd00038">
    <property type="entry name" value="CAP_ED"/>
    <property type="match status" value="1"/>
</dbReference>
<dbReference type="EMBL" id="JBGORX010000001">
    <property type="protein sequence ID" value="MFJ1267605.1"/>
    <property type="molecule type" value="Genomic_DNA"/>
</dbReference>
<organism evidence="3 4">
    <name type="scientific">Legionella lytica</name>
    <dbReference type="NCBI Taxonomy" id="96232"/>
    <lineage>
        <taxon>Bacteria</taxon>
        <taxon>Pseudomonadati</taxon>
        <taxon>Pseudomonadota</taxon>
        <taxon>Gammaproteobacteria</taxon>
        <taxon>Legionellales</taxon>
        <taxon>Legionellaceae</taxon>
        <taxon>Legionella</taxon>
    </lineage>
</organism>
<dbReference type="SUPFAM" id="SSF51206">
    <property type="entry name" value="cAMP-binding domain-like"/>
    <property type="match status" value="1"/>
</dbReference>
<dbReference type="InterPro" id="IPR018490">
    <property type="entry name" value="cNMP-bd_dom_sf"/>
</dbReference>
<dbReference type="PROSITE" id="PS50042">
    <property type="entry name" value="CNMP_BINDING_3"/>
    <property type="match status" value="1"/>
</dbReference>
<feature type="transmembrane region" description="Helical" evidence="1">
    <location>
        <begin position="160"/>
        <end position="185"/>
    </location>
</feature>
<proteinExistence type="predicted"/>
<protein>
    <submittedName>
        <fullName evidence="3">Cyclic nucleotide-binding domain-containing protein</fullName>
    </submittedName>
</protein>
<dbReference type="Pfam" id="PF00027">
    <property type="entry name" value="cNMP_binding"/>
    <property type="match status" value="1"/>
</dbReference>
<dbReference type="InterPro" id="IPR014710">
    <property type="entry name" value="RmlC-like_jellyroll"/>
</dbReference>
<dbReference type="Gene3D" id="2.60.120.10">
    <property type="entry name" value="Jelly Rolls"/>
    <property type="match status" value="1"/>
</dbReference>
<reference evidence="3 4" key="1">
    <citation type="submission" date="2024-08" db="EMBL/GenBank/DDBJ databases">
        <title>Draft Genome Sequence of Legionella lytica strain DSB2004, Isolated From a Fire Sprinkler System.</title>
        <authorList>
            <person name="Everhart A.D."/>
            <person name="Kidane D.T."/>
            <person name="Farone A.L."/>
            <person name="Farone M.B."/>
        </authorList>
    </citation>
    <scope>NUCLEOTIDE SEQUENCE [LARGE SCALE GENOMIC DNA]</scope>
    <source>
        <strain evidence="3 4">DSB2004</strain>
    </source>
</reference>
<dbReference type="Proteomes" id="UP001615550">
    <property type="component" value="Unassembled WGS sequence"/>
</dbReference>